<organism evidence="1 2">
    <name type="scientific">Algoriphagus faecimaris</name>
    <dbReference type="NCBI Taxonomy" id="686796"/>
    <lineage>
        <taxon>Bacteria</taxon>
        <taxon>Pseudomonadati</taxon>
        <taxon>Bacteroidota</taxon>
        <taxon>Cytophagia</taxon>
        <taxon>Cytophagales</taxon>
        <taxon>Cyclobacteriaceae</taxon>
        <taxon>Algoriphagus</taxon>
    </lineage>
</organism>
<protein>
    <recommendedName>
        <fullName evidence="3">DUF4382 domain-containing protein</fullName>
    </recommendedName>
</protein>
<name>A0A1G6UZY4_9BACT</name>
<dbReference type="PROSITE" id="PS51257">
    <property type="entry name" value="PROKAR_LIPOPROTEIN"/>
    <property type="match status" value="1"/>
</dbReference>
<dbReference type="Proteomes" id="UP000199060">
    <property type="component" value="Unassembled WGS sequence"/>
</dbReference>
<dbReference type="STRING" id="686796.SAMN04488104_103122"/>
<evidence type="ECO:0000313" key="2">
    <source>
        <dbReference type="Proteomes" id="UP000199060"/>
    </source>
</evidence>
<evidence type="ECO:0000313" key="1">
    <source>
        <dbReference type="EMBL" id="SDD46237.1"/>
    </source>
</evidence>
<keyword evidence="2" id="KW-1185">Reference proteome</keyword>
<sequence>MKNLQKLSFIGAIALITLFSCNSDDEPTVIGEGEVRMGIGVKLSNNSVPGARVTASGLDIRSGYLQVKEIELETEGVDENGEFEREIEYKFPEIKKIDFNELDPGVDFFINIPAGNYEEIEFEIDLIDNRNEPSIYLEGIFNKQDGSSIPFRLEVFGDDDDDLDFEVELEAEDDELFFLDGVNNPLALLEIDGQGWFSGISNDELENADLTDGVLVINRSTNQSIYSRVLQKIEDSSEIELELK</sequence>
<reference evidence="2" key="1">
    <citation type="submission" date="2016-10" db="EMBL/GenBank/DDBJ databases">
        <authorList>
            <person name="Varghese N."/>
            <person name="Submissions S."/>
        </authorList>
    </citation>
    <scope>NUCLEOTIDE SEQUENCE [LARGE SCALE GENOMIC DNA]</scope>
    <source>
        <strain evidence="2">DSM 23095</strain>
    </source>
</reference>
<proteinExistence type="predicted"/>
<dbReference type="RefSeq" id="WP_087940302.1">
    <property type="nucleotide sequence ID" value="NZ_FNAC01000031.1"/>
</dbReference>
<dbReference type="EMBL" id="FNAC01000031">
    <property type="protein sequence ID" value="SDD46237.1"/>
    <property type="molecule type" value="Genomic_DNA"/>
</dbReference>
<gene>
    <name evidence="1" type="ORF">SAMN04488104_103122</name>
</gene>
<dbReference type="AlphaFoldDB" id="A0A1G6UZY4"/>
<dbReference type="OrthoDB" id="823014at2"/>
<evidence type="ECO:0008006" key="3">
    <source>
        <dbReference type="Google" id="ProtNLM"/>
    </source>
</evidence>
<accession>A0A1G6UZY4</accession>